<keyword evidence="2" id="KW-0472">Membrane</keyword>
<proteinExistence type="predicted"/>
<feature type="domain" description="DUF3533" evidence="3">
    <location>
        <begin position="105"/>
        <end position="490"/>
    </location>
</feature>
<dbReference type="RefSeq" id="XP_049264586.1">
    <property type="nucleotide sequence ID" value="XM_049405855.1"/>
</dbReference>
<keyword evidence="2" id="KW-0812">Transmembrane</keyword>
<feature type="transmembrane region" description="Helical" evidence="2">
    <location>
        <begin position="318"/>
        <end position="335"/>
    </location>
</feature>
<dbReference type="OrthoDB" id="2140105at2759"/>
<dbReference type="GO" id="GO:0016020">
    <property type="term" value="C:membrane"/>
    <property type="evidence" value="ECO:0007669"/>
    <property type="project" value="TreeGrafter"/>
</dbReference>
<dbReference type="Pfam" id="PF12051">
    <property type="entry name" value="DUF3533"/>
    <property type="match status" value="1"/>
</dbReference>
<evidence type="ECO:0000313" key="4">
    <source>
        <dbReference type="EMBL" id="KAG7664354.1"/>
    </source>
</evidence>
<evidence type="ECO:0000313" key="5">
    <source>
        <dbReference type="Proteomes" id="UP000694255"/>
    </source>
</evidence>
<feature type="transmembrane region" description="Helical" evidence="2">
    <location>
        <begin position="97"/>
        <end position="120"/>
    </location>
</feature>
<dbReference type="GeneID" id="73468937"/>
<feature type="transmembrane region" description="Helical" evidence="2">
    <location>
        <begin position="422"/>
        <end position="443"/>
    </location>
</feature>
<dbReference type="PANTHER" id="PTHR34814:SF1">
    <property type="entry name" value="NITROSOGUANIDINE RESISTANCE PROTEIN SNG1"/>
    <property type="match status" value="1"/>
</dbReference>
<evidence type="ECO:0000256" key="2">
    <source>
        <dbReference type="SAM" id="Phobius"/>
    </source>
</evidence>
<protein>
    <recommendedName>
        <fullName evidence="3">DUF3533 domain-containing protein</fullName>
    </recommendedName>
</protein>
<feature type="region of interest" description="Disordered" evidence="1">
    <location>
        <begin position="1"/>
        <end position="66"/>
    </location>
</feature>
<comment type="caution">
    <text evidence="4">The sequence shown here is derived from an EMBL/GenBank/DDBJ whole genome shotgun (WGS) entry which is preliminary data.</text>
</comment>
<dbReference type="AlphaFoldDB" id="A0A8J5V1F8"/>
<keyword evidence="5" id="KW-1185">Reference proteome</keyword>
<gene>
    <name evidence="4" type="ORF">J8A68_002136</name>
</gene>
<sequence>MSGLKGLEDSSSDTPERFENSLSNFPSNVEQSLEAYIGQRRTSDSESMDFDQSENKEESNDDIPLGETLSRQQSFLQKIQSRYSFFNEKLSPERKKLYLKFGMVYLIMAVGVLSIFSIYWGSMYGRDGRIKNLRMLVVIEDDHEIQGIPPLFGNQIQKLLNTPLAHEMGDWIVYNSSEFNEIAQKHNNTIEQEVTRQIHHQNYWSSIYVKPNATFNFYNAIISGNAQYNVSNSSIISIYETGRDLISMVEYVVPSVQAVESEWLDVNTVARNVIELISNRSEVFSNPDSIDIATQSLNFQYYDKRPETSPVLVAPSQVGLLYMIIVTFFQFNFFVEIHKQVAQIVKKSHYLFYRVVASTLSYFVISLMFSLVTLAMQVDFTPAFGKSGFLVYWMVSFLTMWAVGAANEIAALLIITVYPPLLGFWLIFWVIINITPTFTPMALSAEFFRYGYAMPLHNSYEISKVVFFNTYKGQMGRNMGIIVAWVVILTAALPFVIIYFGKTMAKKAQKAAAK</sequence>
<evidence type="ECO:0000256" key="1">
    <source>
        <dbReference type="SAM" id="MobiDB-lite"/>
    </source>
</evidence>
<feature type="transmembrane region" description="Helical" evidence="2">
    <location>
        <begin position="355"/>
        <end position="378"/>
    </location>
</feature>
<evidence type="ECO:0000259" key="3">
    <source>
        <dbReference type="Pfam" id="PF12051"/>
    </source>
</evidence>
<name>A0A8J5V1F8_9ASCO</name>
<dbReference type="InterPro" id="IPR053001">
    <property type="entry name" value="MNNG_permease-like"/>
</dbReference>
<accession>A0A8J5V1F8</accession>
<dbReference type="Proteomes" id="UP000694255">
    <property type="component" value="Unassembled WGS sequence"/>
</dbReference>
<feature type="transmembrane region" description="Helical" evidence="2">
    <location>
        <begin position="390"/>
        <end position="415"/>
    </location>
</feature>
<dbReference type="EMBL" id="JAGSYN010000097">
    <property type="protein sequence ID" value="KAG7664354.1"/>
    <property type="molecule type" value="Genomic_DNA"/>
</dbReference>
<dbReference type="PANTHER" id="PTHR34814">
    <property type="entry name" value="NITROSOGUANIDINE RESISTANCE PROTEIN SNG1"/>
    <property type="match status" value="1"/>
</dbReference>
<dbReference type="InterPro" id="IPR022703">
    <property type="entry name" value="DUF3533"/>
</dbReference>
<keyword evidence="2" id="KW-1133">Transmembrane helix</keyword>
<reference evidence="4 5" key="1">
    <citation type="journal article" date="2021" name="DNA Res.">
        <title>Genome analysis of Candida subhashii reveals its hybrid nature and dual mitochondrial genome conformations.</title>
        <authorList>
            <person name="Mixao V."/>
            <person name="Hegedusova E."/>
            <person name="Saus E."/>
            <person name="Pryszcz L.P."/>
            <person name="Cillingova A."/>
            <person name="Nosek J."/>
            <person name="Gabaldon T."/>
        </authorList>
    </citation>
    <scope>NUCLEOTIDE SEQUENCE [LARGE SCALE GENOMIC DNA]</scope>
    <source>
        <strain evidence="4 5">CBS 10753</strain>
    </source>
</reference>
<organism evidence="4 5">
    <name type="scientific">[Candida] subhashii</name>
    <dbReference type="NCBI Taxonomy" id="561895"/>
    <lineage>
        <taxon>Eukaryota</taxon>
        <taxon>Fungi</taxon>
        <taxon>Dikarya</taxon>
        <taxon>Ascomycota</taxon>
        <taxon>Saccharomycotina</taxon>
        <taxon>Pichiomycetes</taxon>
        <taxon>Debaryomycetaceae</taxon>
        <taxon>Spathaspora</taxon>
    </lineage>
</organism>
<feature type="transmembrane region" description="Helical" evidence="2">
    <location>
        <begin position="479"/>
        <end position="500"/>
    </location>
</feature>
<feature type="compositionally biased region" description="Polar residues" evidence="1">
    <location>
        <begin position="20"/>
        <end position="31"/>
    </location>
</feature>